<dbReference type="EMBL" id="BMXA01000009">
    <property type="protein sequence ID" value="GHA21050.1"/>
    <property type="molecule type" value="Genomic_DNA"/>
</dbReference>
<evidence type="ECO:0000256" key="1">
    <source>
        <dbReference type="SAM" id="Phobius"/>
    </source>
</evidence>
<protein>
    <recommendedName>
        <fullName evidence="2">Type IV / VI secretion system DotU domain-containing protein</fullName>
    </recommendedName>
</protein>
<dbReference type="Gene3D" id="1.25.40.590">
    <property type="entry name" value="Type IV / VI secretion system, DotU"/>
    <property type="match status" value="1"/>
</dbReference>
<dbReference type="PANTHER" id="PTHR38033:SF1">
    <property type="entry name" value="DOTU FAMILY TYPE IV_VI SECRETION SYSTEM PROTEIN"/>
    <property type="match status" value="1"/>
</dbReference>
<reference evidence="3" key="2">
    <citation type="submission" date="2020-09" db="EMBL/GenBank/DDBJ databases">
        <authorList>
            <person name="Sun Q."/>
            <person name="Kim S."/>
        </authorList>
    </citation>
    <scope>NUCLEOTIDE SEQUENCE</scope>
    <source>
        <strain evidence="3">KCTC 12711</strain>
    </source>
</reference>
<organism evidence="3 4">
    <name type="scientific">Arenicella chitinivorans</name>
    <dbReference type="NCBI Taxonomy" id="1329800"/>
    <lineage>
        <taxon>Bacteria</taxon>
        <taxon>Pseudomonadati</taxon>
        <taxon>Pseudomonadota</taxon>
        <taxon>Gammaproteobacteria</taxon>
        <taxon>Arenicellales</taxon>
        <taxon>Arenicellaceae</taxon>
        <taxon>Arenicella</taxon>
    </lineage>
</organism>
<gene>
    <name evidence="3" type="ORF">GCM10008090_33750</name>
</gene>
<dbReference type="Pfam" id="PF09850">
    <property type="entry name" value="DotU"/>
    <property type="match status" value="1"/>
</dbReference>
<keyword evidence="4" id="KW-1185">Reference proteome</keyword>
<name>A0A918S253_9GAMM</name>
<dbReference type="InterPro" id="IPR017732">
    <property type="entry name" value="T4/T6SS_DotU"/>
</dbReference>
<dbReference type="AlphaFoldDB" id="A0A918S253"/>
<feature type="transmembrane region" description="Helical" evidence="1">
    <location>
        <begin position="220"/>
        <end position="239"/>
    </location>
</feature>
<keyword evidence="1" id="KW-0812">Transmembrane</keyword>
<evidence type="ECO:0000313" key="4">
    <source>
        <dbReference type="Proteomes" id="UP000614811"/>
    </source>
</evidence>
<comment type="caution">
    <text evidence="3">The sequence shown here is derived from an EMBL/GenBank/DDBJ whole genome shotgun (WGS) entry which is preliminary data.</text>
</comment>
<dbReference type="PANTHER" id="PTHR38033">
    <property type="entry name" value="MEMBRANE PROTEIN-RELATED"/>
    <property type="match status" value="1"/>
</dbReference>
<dbReference type="InterPro" id="IPR038522">
    <property type="entry name" value="T4/T6SS_DotU_sf"/>
</dbReference>
<evidence type="ECO:0000313" key="3">
    <source>
        <dbReference type="EMBL" id="GHA21050.1"/>
    </source>
</evidence>
<dbReference type="Proteomes" id="UP000614811">
    <property type="component" value="Unassembled WGS sequence"/>
</dbReference>
<proteinExistence type="predicted"/>
<sequence>MNAALEWKELNNIALFKEFYCRVRHVKSMIMQGAIDWPSITDEDIPANLSERESTRLLSSYLRAALASQTEYVASHTSQLEFAAYRDASYLMCALADEIFLIQLNWFGRRYWHEFSLESGAFSTAIAGDEYFRRLQTLLKKDVLSHFEKQLAALFILTLQLGFRGRIRGNEKLVKTLLDRLLPKTGVPNQTPHLFPAAYGSIVNPTSATRLEPFSRWHKIIFWSLISYLILTSSVWLWISTSFFLGLSE</sequence>
<evidence type="ECO:0000259" key="2">
    <source>
        <dbReference type="Pfam" id="PF09850"/>
    </source>
</evidence>
<dbReference type="RefSeq" id="WP_189402889.1">
    <property type="nucleotide sequence ID" value="NZ_BMXA01000009.1"/>
</dbReference>
<reference evidence="3" key="1">
    <citation type="journal article" date="2014" name="Int. J. Syst. Evol. Microbiol.">
        <title>Complete genome sequence of Corynebacterium casei LMG S-19264T (=DSM 44701T), isolated from a smear-ripened cheese.</title>
        <authorList>
            <consortium name="US DOE Joint Genome Institute (JGI-PGF)"/>
            <person name="Walter F."/>
            <person name="Albersmeier A."/>
            <person name="Kalinowski J."/>
            <person name="Ruckert C."/>
        </authorList>
    </citation>
    <scope>NUCLEOTIDE SEQUENCE</scope>
    <source>
        <strain evidence="3">KCTC 12711</strain>
    </source>
</reference>
<keyword evidence="1" id="KW-0472">Membrane</keyword>
<accession>A0A918S253</accession>
<keyword evidence="1" id="KW-1133">Transmembrane helix</keyword>
<feature type="domain" description="Type IV / VI secretion system DotU" evidence="2">
    <location>
        <begin position="77"/>
        <end position="239"/>
    </location>
</feature>